<dbReference type="InterPro" id="IPR018114">
    <property type="entry name" value="TRYPSIN_HIS"/>
</dbReference>
<evidence type="ECO:0000259" key="8">
    <source>
        <dbReference type="PROSITE" id="PS50240"/>
    </source>
</evidence>
<dbReference type="GO" id="GO:0006508">
    <property type="term" value="P:proteolysis"/>
    <property type="evidence" value="ECO:0007669"/>
    <property type="project" value="UniProtKB-KW"/>
</dbReference>
<dbReference type="Proteomes" id="UP000786811">
    <property type="component" value="Unassembled WGS sequence"/>
</dbReference>
<dbReference type="AlphaFoldDB" id="A0A8J2HQC0"/>
<evidence type="ECO:0000313" key="9">
    <source>
        <dbReference type="EMBL" id="CAG5106924.1"/>
    </source>
</evidence>
<keyword evidence="3" id="KW-0645">Protease</keyword>
<dbReference type="SMART" id="SM00020">
    <property type="entry name" value="Tryp_SPc"/>
    <property type="match status" value="1"/>
</dbReference>
<organism evidence="9 10">
    <name type="scientific">Cotesia congregata</name>
    <name type="common">Parasitoid wasp</name>
    <name type="synonym">Apanteles congregatus</name>
    <dbReference type="NCBI Taxonomy" id="51543"/>
    <lineage>
        <taxon>Eukaryota</taxon>
        <taxon>Metazoa</taxon>
        <taxon>Ecdysozoa</taxon>
        <taxon>Arthropoda</taxon>
        <taxon>Hexapoda</taxon>
        <taxon>Insecta</taxon>
        <taxon>Pterygota</taxon>
        <taxon>Neoptera</taxon>
        <taxon>Endopterygota</taxon>
        <taxon>Hymenoptera</taxon>
        <taxon>Apocrita</taxon>
        <taxon>Ichneumonoidea</taxon>
        <taxon>Braconidae</taxon>
        <taxon>Microgastrinae</taxon>
        <taxon>Cotesia</taxon>
    </lineage>
</organism>
<dbReference type="InterPro" id="IPR009003">
    <property type="entry name" value="Peptidase_S1_PA"/>
</dbReference>
<dbReference type="FunFam" id="2.40.10.10:FF:000068">
    <property type="entry name" value="transmembrane protease serine 2"/>
    <property type="match status" value="1"/>
</dbReference>
<evidence type="ECO:0000256" key="1">
    <source>
        <dbReference type="ARBA" id="ARBA00004239"/>
    </source>
</evidence>
<dbReference type="PANTHER" id="PTHR24276:SF98">
    <property type="entry name" value="FI18310P1-RELATED"/>
    <property type="match status" value="1"/>
</dbReference>
<dbReference type="InterPro" id="IPR050430">
    <property type="entry name" value="Peptidase_S1"/>
</dbReference>
<dbReference type="InterPro" id="IPR001254">
    <property type="entry name" value="Trypsin_dom"/>
</dbReference>
<dbReference type="EMBL" id="CAJNRD030001124">
    <property type="protein sequence ID" value="CAG5106924.1"/>
    <property type="molecule type" value="Genomic_DNA"/>
</dbReference>
<evidence type="ECO:0000256" key="3">
    <source>
        <dbReference type="ARBA" id="ARBA00022670"/>
    </source>
</evidence>
<dbReference type="InterPro" id="IPR043504">
    <property type="entry name" value="Peptidase_S1_PA_chymotrypsin"/>
</dbReference>
<gene>
    <name evidence="9" type="ORF">HICCMSTLAB_LOCUS12503</name>
</gene>
<dbReference type="OrthoDB" id="6755574at2759"/>
<dbReference type="CDD" id="cd00190">
    <property type="entry name" value="Tryp_SPc"/>
    <property type="match status" value="1"/>
</dbReference>
<keyword evidence="6" id="KW-1015">Disulfide bond</keyword>
<feature type="signal peptide" evidence="7">
    <location>
        <begin position="1"/>
        <end position="24"/>
    </location>
</feature>
<dbReference type="GO" id="GO:0005576">
    <property type="term" value="C:extracellular region"/>
    <property type="evidence" value="ECO:0007669"/>
    <property type="project" value="UniProtKB-SubCell"/>
</dbReference>
<comment type="caution">
    <text evidence="9">The sequence shown here is derived from an EMBL/GenBank/DDBJ whole genome shotgun (WGS) entry which is preliminary data.</text>
</comment>
<feature type="chain" id="PRO_5035237331" evidence="7">
    <location>
        <begin position="25"/>
        <end position="257"/>
    </location>
</feature>
<evidence type="ECO:0000313" key="10">
    <source>
        <dbReference type="Proteomes" id="UP000786811"/>
    </source>
</evidence>
<proteinExistence type="inferred from homology"/>
<evidence type="ECO:0000256" key="5">
    <source>
        <dbReference type="ARBA" id="ARBA00022825"/>
    </source>
</evidence>
<feature type="domain" description="Peptidase S1" evidence="8">
    <location>
        <begin position="30"/>
        <end position="255"/>
    </location>
</feature>
<sequence>MVSLISTAVNLLVFVLITISTADGRAPAKVLEGTDAEPEKLSYMASLRRHNIHICGGTYISPCHVLTAAHCFVGRADPPYTEGLVVVGKAALNRYAGVTHEVEKVTPHSGFERGTKSRWRNDIAVVKLKKNITISPYEKPIALPTVDTPSEIIAILSGWGQTTLRGAETDRLQQMMVHVISNEECNKRDADVLSSNLCGYNGRGHGFCNGDSGGPLVYDGTIVGIVSFSIACGSGYPDTYTRVYHYIDFINKTMNES</sequence>
<reference evidence="9" key="1">
    <citation type="submission" date="2021-04" db="EMBL/GenBank/DDBJ databases">
        <authorList>
            <person name="Chebbi M.A.C M."/>
        </authorList>
    </citation>
    <scope>NUCLEOTIDE SEQUENCE</scope>
</reference>
<keyword evidence="4" id="KW-0378">Hydrolase</keyword>
<dbReference type="Gene3D" id="2.40.10.10">
    <property type="entry name" value="Trypsin-like serine proteases"/>
    <property type="match status" value="2"/>
</dbReference>
<dbReference type="FunFam" id="2.40.10.10:FF:000036">
    <property type="entry name" value="Trypsin beta"/>
    <property type="match status" value="1"/>
</dbReference>
<name>A0A8J2HQC0_COTCN</name>
<dbReference type="PROSITE" id="PS00134">
    <property type="entry name" value="TRYPSIN_HIS"/>
    <property type="match status" value="1"/>
</dbReference>
<dbReference type="PROSITE" id="PS50240">
    <property type="entry name" value="TRYPSIN_DOM"/>
    <property type="match status" value="1"/>
</dbReference>
<dbReference type="PANTHER" id="PTHR24276">
    <property type="entry name" value="POLYSERASE-RELATED"/>
    <property type="match status" value="1"/>
</dbReference>
<keyword evidence="10" id="KW-1185">Reference proteome</keyword>
<dbReference type="Pfam" id="PF00089">
    <property type="entry name" value="Trypsin"/>
    <property type="match status" value="1"/>
</dbReference>
<accession>A0A8J2HQC0</accession>
<keyword evidence="5" id="KW-0720">Serine protease</keyword>
<evidence type="ECO:0000256" key="4">
    <source>
        <dbReference type="ARBA" id="ARBA00022801"/>
    </source>
</evidence>
<dbReference type="GO" id="GO:0004252">
    <property type="term" value="F:serine-type endopeptidase activity"/>
    <property type="evidence" value="ECO:0007669"/>
    <property type="project" value="InterPro"/>
</dbReference>
<dbReference type="InterPro" id="IPR001314">
    <property type="entry name" value="Peptidase_S1A"/>
</dbReference>
<keyword evidence="7" id="KW-0732">Signal</keyword>
<comment type="similarity">
    <text evidence="2">Belongs to the peptidase S1 family.</text>
</comment>
<dbReference type="SUPFAM" id="SSF50494">
    <property type="entry name" value="Trypsin-like serine proteases"/>
    <property type="match status" value="1"/>
</dbReference>
<evidence type="ECO:0000256" key="7">
    <source>
        <dbReference type="SAM" id="SignalP"/>
    </source>
</evidence>
<protein>
    <submittedName>
        <fullName evidence="9">Trypsin-1-like</fullName>
    </submittedName>
</protein>
<evidence type="ECO:0000256" key="6">
    <source>
        <dbReference type="ARBA" id="ARBA00023157"/>
    </source>
</evidence>
<comment type="subcellular location">
    <subcellularLocation>
        <location evidence="1">Secreted</location>
        <location evidence="1">Extracellular space</location>
    </subcellularLocation>
</comment>
<dbReference type="PRINTS" id="PR00722">
    <property type="entry name" value="CHYMOTRYPSIN"/>
</dbReference>
<evidence type="ECO:0000256" key="2">
    <source>
        <dbReference type="ARBA" id="ARBA00007664"/>
    </source>
</evidence>